<dbReference type="EMBL" id="VSRR010000126">
    <property type="protein sequence ID" value="MPC10672.1"/>
    <property type="molecule type" value="Genomic_DNA"/>
</dbReference>
<evidence type="ECO:0000313" key="2">
    <source>
        <dbReference type="EMBL" id="MPC10672.1"/>
    </source>
</evidence>
<comment type="caution">
    <text evidence="2">The sequence shown here is derived from an EMBL/GenBank/DDBJ whole genome shotgun (WGS) entry which is preliminary data.</text>
</comment>
<reference evidence="2 3" key="1">
    <citation type="submission" date="2019-05" db="EMBL/GenBank/DDBJ databases">
        <title>Another draft genome of Portunus trituberculatus and its Hox gene families provides insights of decapod evolution.</title>
        <authorList>
            <person name="Jeong J.-H."/>
            <person name="Song I."/>
            <person name="Kim S."/>
            <person name="Choi T."/>
            <person name="Kim D."/>
            <person name="Ryu S."/>
            <person name="Kim W."/>
        </authorList>
    </citation>
    <scope>NUCLEOTIDE SEQUENCE [LARGE SCALE GENOMIC DNA]</scope>
    <source>
        <tissue evidence="2">Muscle</tissue>
    </source>
</reference>
<keyword evidence="3" id="KW-1185">Reference proteome</keyword>
<accession>A0A5B7CLV9</accession>
<evidence type="ECO:0000313" key="3">
    <source>
        <dbReference type="Proteomes" id="UP000324222"/>
    </source>
</evidence>
<keyword evidence="1" id="KW-1133">Transmembrane helix</keyword>
<dbReference type="AlphaFoldDB" id="A0A5B7CLV9"/>
<keyword evidence="1" id="KW-0812">Transmembrane</keyword>
<organism evidence="2 3">
    <name type="scientific">Portunus trituberculatus</name>
    <name type="common">Swimming crab</name>
    <name type="synonym">Neptunus trituberculatus</name>
    <dbReference type="NCBI Taxonomy" id="210409"/>
    <lineage>
        <taxon>Eukaryota</taxon>
        <taxon>Metazoa</taxon>
        <taxon>Ecdysozoa</taxon>
        <taxon>Arthropoda</taxon>
        <taxon>Crustacea</taxon>
        <taxon>Multicrustacea</taxon>
        <taxon>Malacostraca</taxon>
        <taxon>Eumalacostraca</taxon>
        <taxon>Eucarida</taxon>
        <taxon>Decapoda</taxon>
        <taxon>Pleocyemata</taxon>
        <taxon>Brachyura</taxon>
        <taxon>Eubrachyura</taxon>
        <taxon>Portunoidea</taxon>
        <taxon>Portunidae</taxon>
        <taxon>Portuninae</taxon>
        <taxon>Portunus</taxon>
    </lineage>
</organism>
<evidence type="ECO:0000256" key="1">
    <source>
        <dbReference type="SAM" id="Phobius"/>
    </source>
</evidence>
<name>A0A5B7CLV9_PORTR</name>
<dbReference type="Proteomes" id="UP000324222">
    <property type="component" value="Unassembled WGS sequence"/>
</dbReference>
<proteinExistence type="predicted"/>
<keyword evidence="1" id="KW-0472">Membrane</keyword>
<gene>
    <name evidence="2" type="ORF">E2C01_003312</name>
</gene>
<feature type="transmembrane region" description="Helical" evidence="1">
    <location>
        <begin position="69"/>
        <end position="93"/>
    </location>
</feature>
<sequence>MQSSWVAEYDHVDKACWLNGYVPRLLSKVEMTRIYDCVFYGSGVYGNDVRVGHNTTTTTATAVMAARMWMVWAVWATAVVAVTWVPTVGATALRGPNVCNKQET</sequence>
<protein>
    <submittedName>
        <fullName evidence="2">Uncharacterized protein</fullName>
    </submittedName>
</protein>